<feature type="non-terminal residue" evidence="1">
    <location>
        <position position="54"/>
    </location>
</feature>
<sequence>RSTAMLTRVHRVNLSLQIVASRRIMFKALGVLRLTEMLRLIGGAASKEAKRPVS</sequence>
<feature type="non-terminal residue" evidence="1">
    <location>
        <position position="1"/>
    </location>
</feature>
<protein>
    <submittedName>
        <fullName evidence="1">Uncharacterized protein</fullName>
    </submittedName>
</protein>
<comment type="caution">
    <text evidence="1">The sequence shown here is derived from an EMBL/GenBank/DDBJ whole genome shotgun (WGS) entry which is preliminary data.</text>
</comment>
<reference evidence="1" key="2">
    <citation type="submission" date="2023-05" db="EMBL/GenBank/DDBJ databases">
        <authorList>
            <person name="Fouks B."/>
        </authorList>
    </citation>
    <scope>NUCLEOTIDE SEQUENCE</scope>
    <source>
        <strain evidence="1">Stay&amp;Tobe</strain>
        <tissue evidence="1">Testes</tissue>
    </source>
</reference>
<proteinExistence type="predicted"/>
<dbReference type="EMBL" id="JASPKZ010008718">
    <property type="protein sequence ID" value="KAJ9579067.1"/>
    <property type="molecule type" value="Genomic_DNA"/>
</dbReference>
<gene>
    <name evidence="1" type="ORF">L9F63_024827</name>
</gene>
<name>A0AAD7ZEZ3_DIPPU</name>
<keyword evidence="2" id="KW-1185">Reference proteome</keyword>
<organism evidence="1 2">
    <name type="scientific">Diploptera punctata</name>
    <name type="common">Pacific beetle cockroach</name>
    <dbReference type="NCBI Taxonomy" id="6984"/>
    <lineage>
        <taxon>Eukaryota</taxon>
        <taxon>Metazoa</taxon>
        <taxon>Ecdysozoa</taxon>
        <taxon>Arthropoda</taxon>
        <taxon>Hexapoda</taxon>
        <taxon>Insecta</taxon>
        <taxon>Pterygota</taxon>
        <taxon>Neoptera</taxon>
        <taxon>Polyneoptera</taxon>
        <taxon>Dictyoptera</taxon>
        <taxon>Blattodea</taxon>
        <taxon>Blaberoidea</taxon>
        <taxon>Blaberidae</taxon>
        <taxon>Diplopterinae</taxon>
        <taxon>Diploptera</taxon>
    </lineage>
</organism>
<dbReference type="AlphaFoldDB" id="A0AAD7ZEZ3"/>
<reference evidence="1" key="1">
    <citation type="journal article" date="2023" name="IScience">
        <title>Live-bearing cockroach genome reveals convergent evolutionary mechanisms linked to viviparity in insects and beyond.</title>
        <authorList>
            <person name="Fouks B."/>
            <person name="Harrison M.C."/>
            <person name="Mikhailova A.A."/>
            <person name="Marchal E."/>
            <person name="English S."/>
            <person name="Carruthers M."/>
            <person name="Jennings E.C."/>
            <person name="Chiamaka E.L."/>
            <person name="Frigard R.A."/>
            <person name="Pippel M."/>
            <person name="Attardo G.M."/>
            <person name="Benoit J.B."/>
            <person name="Bornberg-Bauer E."/>
            <person name="Tobe S.S."/>
        </authorList>
    </citation>
    <scope>NUCLEOTIDE SEQUENCE</scope>
    <source>
        <strain evidence="1">Stay&amp;Tobe</strain>
    </source>
</reference>
<accession>A0AAD7ZEZ3</accession>
<evidence type="ECO:0000313" key="2">
    <source>
        <dbReference type="Proteomes" id="UP001233999"/>
    </source>
</evidence>
<evidence type="ECO:0000313" key="1">
    <source>
        <dbReference type="EMBL" id="KAJ9579067.1"/>
    </source>
</evidence>
<dbReference type="Proteomes" id="UP001233999">
    <property type="component" value="Unassembled WGS sequence"/>
</dbReference>